<dbReference type="Pfam" id="PF02493">
    <property type="entry name" value="MORN"/>
    <property type="match status" value="4"/>
</dbReference>
<dbReference type="AlphaFoldDB" id="A0A0V0QI75"/>
<dbReference type="EMBL" id="LDAU01000161">
    <property type="protein sequence ID" value="KRX01908.1"/>
    <property type="molecule type" value="Genomic_DNA"/>
</dbReference>
<dbReference type="InterPro" id="IPR003409">
    <property type="entry name" value="MORN"/>
</dbReference>
<proteinExistence type="predicted"/>
<reference evidence="2 3" key="1">
    <citation type="journal article" date="2015" name="Sci. Rep.">
        <title>Genome of the facultative scuticociliatosis pathogen Pseudocohnilembus persalinus provides insight into its virulence through horizontal gene transfer.</title>
        <authorList>
            <person name="Xiong J."/>
            <person name="Wang G."/>
            <person name="Cheng J."/>
            <person name="Tian M."/>
            <person name="Pan X."/>
            <person name="Warren A."/>
            <person name="Jiang C."/>
            <person name="Yuan D."/>
            <person name="Miao W."/>
        </authorList>
    </citation>
    <scope>NUCLEOTIDE SEQUENCE [LARGE SCALE GENOMIC DNA]</scope>
    <source>
        <strain evidence="2">36N120E</strain>
    </source>
</reference>
<dbReference type="SMART" id="SM00698">
    <property type="entry name" value="MORN"/>
    <property type="match status" value="4"/>
</dbReference>
<evidence type="ECO:0000313" key="3">
    <source>
        <dbReference type="Proteomes" id="UP000054937"/>
    </source>
</evidence>
<sequence length="266" mass="31646">MSFRPSDQKQVNTQTKINNVQVLQNTTQFYEKQQKESNEQKDYNNPVKIQNQETLQENDNLNQQSTIRDPVVNNVSDDVQQKKYFLKSLIQDQIQKNGKNNTEHTEKNIEKLYQECYQDGSYYYGEKVNSLRHGKGRFYYSDGGFYEGEWKFGKIGQWLDDKFYGQGIMYNESVNKKENEENTDQNQYQQPFDFTNFNQLKEFWYKYDGNFKDDFKEGFGVLYLKNGEKFAGHFCDDVIQGNGKYYSLDGTIYKGVWFQNKLIELK</sequence>
<evidence type="ECO:0000313" key="2">
    <source>
        <dbReference type="EMBL" id="KRX01908.1"/>
    </source>
</evidence>
<dbReference type="PANTHER" id="PTHR43215:SF14">
    <property type="entry name" value="RADIAL SPOKE HEAD 1 HOMOLOG"/>
    <property type="match status" value="1"/>
</dbReference>
<evidence type="ECO:0000256" key="1">
    <source>
        <dbReference type="ARBA" id="ARBA00022737"/>
    </source>
</evidence>
<name>A0A0V0QI75_PSEPJ</name>
<dbReference type="SUPFAM" id="SSF82185">
    <property type="entry name" value="Histone H3 K4-specific methyltransferase SET7/9 N-terminal domain"/>
    <property type="match status" value="2"/>
</dbReference>
<keyword evidence="1" id="KW-0677">Repeat</keyword>
<dbReference type="PANTHER" id="PTHR43215">
    <property type="entry name" value="RADIAL SPOKE HEAD 1 HOMOLOG"/>
    <property type="match status" value="1"/>
</dbReference>
<dbReference type="InParanoid" id="A0A0V0QI75"/>
<evidence type="ECO:0008006" key="4">
    <source>
        <dbReference type="Google" id="ProtNLM"/>
    </source>
</evidence>
<keyword evidence="3" id="KW-1185">Reference proteome</keyword>
<accession>A0A0V0QI75</accession>
<dbReference type="Gene3D" id="2.20.110.10">
    <property type="entry name" value="Histone H3 K4-specific methyltransferase SET7/9 N-terminal domain"/>
    <property type="match status" value="2"/>
</dbReference>
<protein>
    <recommendedName>
        <fullName evidence="4">MORN motif</fullName>
    </recommendedName>
</protein>
<gene>
    <name evidence="2" type="ORF">PPERSA_05747</name>
</gene>
<dbReference type="Proteomes" id="UP000054937">
    <property type="component" value="Unassembled WGS sequence"/>
</dbReference>
<organism evidence="2 3">
    <name type="scientific">Pseudocohnilembus persalinus</name>
    <name type="common">Ciliate</name>
    <dbReference type="NCBI Taxonomy" id="266149"/>
    <lineage>
        <taxon>Eukaryota</taxon>
        <taxon>Sar</taxon>
        <taxon>Alveolata</taxon>
        <taxon>Ciliophora</taxon>
        <taxon>Intramacronucleata</taxon>
        <taxon>Oligohymenophorea</taxon>
        <taxon>Scuticociliatia</taxon>
        <taxon>Philasterida</taxon>
        <taxon>Pseudocohnilembidae</taxon>
        <taxon>Pseudocohnilembus</taxon>
    </lineage>
</organism>
<comment type="caution">
    <text evidence="2">The sequence shown here is derived from an EMBL/GenBank/DDBJ whole genome shotgun (WGS) entry which is preliminary data.</text>
</comment>
<dbReference type="OrthoDB" id="300500at2759"/>